<sequence>MTFARSAVADPELFFASVATSRRHASPHRPPPPRRTAAKQQRSSENNSTSSRLSEVKRSAAAAAASSLSASASSSSSSSFSSSRASTAAEDSPPSTGEMPSLITWPTTHKRSSNSPQQATEPNAKTPSSAAADDGNNNNIEASTSTSSERRHQHQHQHQHQQHPGDAHHHATHSAAVTFHRGEKSFLEFHQNYAIARHLGEGSYSTVKQVTHRKKGGAFACKIVDKASLSAVDRVALGHEVRVLSSVRHPNIMQLYEVIEDDAKCYLIMELAEHGDLFDKIVKQGRFPESEAQQVVSALADALHYCHTNLIIHRDVKPENVLLSAEHGVKLCDFGFARQLSGANEQATDSCGTPGYAAPEILDGKPYGVEVDVFSLGVVTYIMLCGYPPFPMKLAQLRTHRFNVRFPSKDWAAIDSEVKQLITRMLQVKPELRPSMAEVREHAWVLRGEQLLAERRREAEARRQEAARQRKQVLADTIRRKLITSGFDVVKHGRQGLPHRTKLRLSTDGRVLSWQPKLLKRGLLRYQQNAKSLSSLFGFGSKSSRDKDASPKHRSPSPRARRTGRSSSGSGSGSNADPVDGTLCPPNATLLRLSLMDAEYGGRRSEPILHDLEDSVAAVAVLPSTSSSIVERSESYDEPPRSMRTESNSSTTSSGSASWIDRKNWWRAFRRGGGGKGNAPSAAVAAERSASGGVSFAAFSLAPQALASRVRASSATLSQHDADTSSRINNWSESPTGSRPASPSPSSLSRSSSMETPMSEPASPSSKQQQSLDASINLRDMRTVLLGADSAFFRARCGCTRCRELSIESGSPAAASSSSSSSPSSSSLDLSCVLTVVTRLRELHLEFSDADVRDAFAFLLEQATLPLDDVPSQPPAFLYRATRTCKLEDDNEEEDEEEDEHARVVDSRCGNNDCE</sequence>
<evidence type="ECO:0000256" key="2">
    <source>
        <dbReference type="ARBA" id="ARBA00022679"/>
    </source>
</evidence>
<feature type="compositionally biased region" description="Low complexity" evidence="11">
    <location>
        <begin position="734"/>
        <end position="766"/>
    </location>
</feature>
<protein>
    <recommendedName>
        <fullName evidence="12">Protein kinase domain-containing protein</fullName>
    </recommendedName>
</protein>
<feature type="cross-link" description="Glycyl lysine isopeptide (Lys-Gly) (interchain with G-Cter in SUMO2)" evidence="8">
    <location>
        <position position="317"/>
    </location>
</feature>
<organism evidence="13 14">
    <name type="scientific">Pythium insidiosum</name>
    <name type="common">Pythiosis disease agent</name>
    <dbReference type="NCBI Taxonomy" id="114742"/>
    <lineage>
        <taxon>Eukaryota</taxon>
        <taxon>Sar</taxon>
        <taxon>Stramenopiles</taxon>
        <taxon>Oomycota</taxon>
        <taxon>Peronosporomycetes</taxon>
        <taxon>Pythiales</taxon>
        <taxon>Pythiaceae</taxon>
        <taxon>Pythium</taxon>
    </lineage>
</organism>
<feature type="compositionally biased region" description="Acidic residues" evidence="11">
    <location>
        <begin position="889"/>
        <end position="899"/>
    </location>
</feature>
<feature type="compositionally biased region" description="Low complexity" evidence="11">
    <location>
        <begin position="43"/>
        <end position="89"/>
    </location>
</feature>
<dbReference type="SMART" id="SM00220">
    <property type="entry name" value="S_TKc"/>
    <property type="match status" value="1"/>
</dbReference>
<dbReference type="AlphaFoldDB" id="A0AAD5LAX0"/>
<evidence type="ECO:0000256" key="10">
    <source>
        <dbReference type="SAM" id="Coils"/>
    </source>
</evidence>
<dbReference type="PROSITE" id="PS00107">
    <property type="entry name" value="PROTEIN_KINASE_ATP"/>
    <property type="match status" value="1"/>
</dbReference>
<accession>A0AAD5LAX0</accession>
<feature type="binding site" evidence="7 9">
    <location>
        <position position="222"/>
    </location>
    <ligand>
        <name>ATP</name>
        <dbReference type="ChEBI" id="CHEBI:30616"/>
    </ligand>
</feature>
<gene>
    <name evidence="13" type="ORF">P43SY_004704</name>
</gene>
<evidence type="ECO:0000256" key="1">
    <source>
        <dbReference type="ARBA" id="ARBA00022527"/>
    </source>
</evidence>
<dbReference type="CDD" id="cd05117">
    <property type="entry name" value="STKc_CAMK"/>
    <property type="match status" value="1"/>
</dbReference>
<evidence type="ECO:0000256" key="6">
    <source>
        <dbReference type="PIRSR" id="PIRSR630616-1"/>
    </source>
</evidence>
<evidence type="ECO:0000256" key="7">
    <source>
        <dbReference type="PIRSR" id="PIRSR630616-2"/>
    </source>
</evidence>
<feature type="binding site" evidence="7">
    <location>
        <begin position="270"/>
        <end position="272"/>
    </location>
    <ligand>
        <name>ATP</name>
        <dbReference type="ChEBI" id="CHEBI:30616"/>
    </ligand>
</feature>
<feature type="region of interest" description="Disordered" evidence="11">
    <location>
        <begin position="537"/>
        <end position="583"/>
    </location>
</feature>
<keyword evidence="3 7" id="KW-0547">Nucleotide-binding</keyword>
<feature type="binding site" evidence="7">
    <location>
        <begin position="319"/>
        <end position="320"/>
    </location>
    <ligand>
        <name>ATP</name>
        <dbReference type="ChEBI" id="CHEBI:30616"/>
    </ligand>
</feature>
<dbReference type="InterPro" id="IPR017441">
    <property type="entry name" value="Protein_kinase_ATP_BS"/>
</dbReference>
<feature type="domain" description="Protein kinase" evidence="12">
    <location>
        <begin position="193"/>
        <end position="445"/>
    </location>
</feature>
<evidence type="ECO:0000256" key="3">
    <source>
        <dbReference type="ARBA" id="ARBA00022741"/>
    </source>
</evidence>
<dbReference type="InterPro" id="IPR008271">
    <property type="entry name" value="Ser/Thr_kinase_AS"/>
</dbReference>
<dbReference type="SUPFAM" id="SSF56112">
    <property type="entry name" value="Protein kinase-like (PK-like)"/>
    <property type="match status" value="1"/>
</dbReference>
<evidence type="ECO:0000259" key="12">
    <source>
        <dbReference type="PROSITE" id="PS50011"/>
    </source>
</evidence>
<feature type="compositionally biased region" description="Polar residues" evidence="11">
    <location>
        <begin position="113"/>
        <end position="129"/>
    </location>
</feature>
<keyword evidence="2" id="KW-0808">Transferase</keyword>
<keyword evidence="10" id="KW-0175">Coiled coil</keyword>
<feature type="compositionally biased region" description="Low complexity" evidence="11">
    <location>
        <begin position="645"/>
        <end position="657"/>
    </location>
</feature>
<dbReference type="Pfam" id="PF00069">
    <property type="entry name" value="Pkinase"/>
    <property type="match status" value="1"/>
</dbReference>
<feature type="compositionally biased region" description="Basic residues" evidence="11">
    <location>
        <begin position="151"/>
        <end position="161"/>
    </location>
</feature>
<dbReference type="InterPro" id="IPR011009">
    <property type="entry name" value="Kinase-like_dom_sf"/>
</dbReference>
<feature type="compositionally biased region" description="Polar residues" evidence="11">
    <location>
        <begin position="715"/>
        <end position="733"/>
    </location>
</feature>
<evidence type="ECO:0000256" key="9">
    <source>
        <dbReference type="PROSITE-ProRule" id="PRU10141"/>
    </source>
</evidence>
<feature type="region of interest" description="Disordered" evidence="11">
    <location>
        <begin position="888"/>
        <end position="915"/>
    </location>
</feature>
<feature type="compositionally biased region" description="Basic and acidic residues" evidence="11">
    <location>
        <begin position="631"/>
        <end position="644"/>
    </location>
</feature>
<reference evidence="13" key="1">
    <citation type="submission" date="2021-12" db="EMBL/GenBank/DDBJ databases">
        <title>Prjna785345.</title>
        <authorList>
            <person name="Rujirawat T."/>
            <person name="Krajaejun T."/>
        </authorList>
    </citation>
    <scope>NUCLEOTIDE SEQUENCE</scope>
    <source>
        <strain evidence="13">Pi057C3</strain>
    </source>
</reference>
<dbReference type="InterPro" id="IPR000719">
    <property type="entry name" value="Prot_kinase_dom"/>
</dbReference>
<comment type="caution">
    <text evidence="13">The sequence shown here is derived from an EMBL/GenBank/DDBJ whole genome shotgun (WGS) entry which is preliminary data.</text>
</comment>
<feature type="region of interest" description="Disordered" evidence="11">
    <location>
        <begin position="19"/>
        <end position="173"/>
    </location>
</feature>
<dbReference type="PROSITE" id="PS50011">
    <property type="entry name" value="PROTEIN_KINASE_DOM"/>
    <property type="match status" value="1"/>
</dbReference>
<evidence type="ECO:0000256" key="4">
    <source>
        <dbReference type="ARBA" id="ARBA00022777"/>
    </source>
</evidence>
<feature type="active site" description="Proton acceptor" evidence="6">
    <location>
        <position position="315"/>
    </location>
</feature>
<dbReference type="PROSITE" id="PS00108">
    <property type="entry name" value="PROTEIN_KINASE_ST"/>
    <property type="match status" value="1"/>
</dbReference>
<keyword evidence="1" id="KW-0723">Serine/threonine-protein kinase</keyword>
<feature type="compositionally biased region" description="Basic residues" evidence="11">
    <location>
        <begin position="552"/>
        <end position="564"/>
    </location>
</feature>
<dbReference type="InterPro" id="IPR030616">
    <property type="entry name" value="Aur-like"/>
</dbReference>
<dbReference type="FunFam" id="1.10.510.10:FF:000571">
    <property type="entry name" value="Maternal embryonic leucine zipper kinase"/>
    <property type="match status" value="1"/>
</dbReference>
<dbReference type="PANTHER" id="PTHR24350">
    <property type="entry name" value="SERINE/THREONINE-PROTEIN KINASE IAL-RELATED"/>
    <property type="match status" value="1"/>
</dbReference>
<feature type="region of interest" description="Disordered" evidence="11">
    <location>
        <begin position="715"/>
        <end position="773"/>
    </location>
</feature>
<feature type="region of interest" description="Disordered" evidence="11">
    <location>
        <begin position="628"/>
        <end position="657"/>
    </location>
</feature>
<dbReference type="GO" id="GO:0004674">
    <property type="term" value="F:protein serine/threonine kinase activity"/>
    <property type="evidence" value="ECO:0007669"/>
    <property type="project" value="UniProtKB-KW"/>
</dbReference>
<evidence type="ECO:0000313" key="13">
    <source>
        <dbReference type="EMBL" id="KAJ0392639.1"/>
    </source>
</evidence>
<evidence type="ECO:0000256" key="11">
    <source>
        <dbReference type="SAM" id="MobiDB-lite"/>
    </source>
</evidence>
<keyword evidence="14" id="KW-1185">Reference proteome</keyword>
<evidence type="ECO:0000256" key="8">
    <source>
        <dbReference type="PIRSR" id="PIRSR630616-3"/>
    </source>
</evidence>
<dbReference type="FunFam" id="3.30.200.20:FF:000042">
    <property type="entry name" value="Aurora kinase A"/>
    <property type="match status" value="1"/>
</dbReference>
<dbReference type="Gene3D" id="1.10.510.10">
    <property type="entry name" value="Transferase(Phosphotransferase) domain 1"/>
    <property type="match status" value="1"/>
</dbReference>
<feature type="binding site" evidence="7">
    <location>
        <position position="333"/>
    </location>
    <ligand>
        <name>ATP</name>
        <dbReference type="ChEBI" id="CHEBI:30616"/>
    </ligand>
</feature>
<dbReference type="GO" id="GO:0005524">
    <property type="term" value="F:ATP binding"/>
    <property type="evidence" value="ECO:0007669"/>
    <property type="project" value="UniProtKB-UniRule"/>
</dbReference>
<evidence type="ECO:0000313" key="14">
    <source>
        <dbReference type="Proteomes" id="UP001209570"/>
    </source>
</evidence>
<proteinExistence type="predicted"/>
<feature type="coiled-coil region" evidence="10">
    <location>
        <begin position="449"/>
        <end position="476"/>
    </location>
</feature>
<keyword evidence="5 7" id="KW-0067">ATP-binding</keyword>
<evidence type="ECO:0000256" key="5">
    <source>
        <dbReference type="ARBA" id="ARBA00022840"/>
    </source>
</evidence>
<keyword evidence="4" id="KW-0418">Kinase</keyword>
<dbReference type="Proteomes" id="UP001209570">
    <property type="component" value="Unassembled WGS sequence"/>
</dbReference>
<dbReference type="EMBL" id="JAKCXM010000596">
    <property type="protein sequence ID" value="KAJ0392639.1"/>
    <property type="molecule type" value="Genomic_DNA"/>
</dbReference>
<name>A0AAD5LAX0_PYTIN</name>